<reference evidence="10 12" key="2">
    <citation type="submission" date="2017-08" db="EMBL/GenBank/DDBJ databases">
        <title>Burning lignite coal seam in the remote Altai Mountains harbors a hydrogen-driven thermophilic microbial community.</title>
        <authorList>
            <person name="Kadnikov V.V."/>
            <person name="Mardanov A.V."/>
            <person name="Ivasenko D."/>
            <person name="Beletsky A.V."/>
            <person name="Karnachuk O.V."/>
            <person name="Ravin N.V."/>
        </authorList>
    </citation>
    <scope>NUCLEOTIDE SEQUENCE [LARGE SCALE GENOMIC DNA]</scope>
    <source>
        <strain evidence="10">AL33</strain>
    </source>
</reference>
<evidence type="ECO:0000313" key="11">
    <source>
        <dbReference type="Proteomes" id="UP000243024"/>
    </source>
</evidence>
<dbReference type="OrthoDB" id="9790810at2"/>
<dbReference type="PANTHER" id="PTHR34108:SF1">
    <property type="entry name" value="SEPTUM SITE-DETERMINING PROTEIN MINC"/>
    <property type="match status" value="1"/>
</dbReference>
<dbReference type="Proteomes" id="UP000244180">
    <property type="component" value="Unassembled WGS sequence"/>
</dbReference>
<dbReference type="Proteomes" id="UP000243024">
    <property type="component" value="Unassembled WGS sequence"/>
</dbReference>
<dbReference type="HAMAP" id="MF_00267">
    <property type="entry name" value="MinC"/>
    <property type="match status" value="1"/>
</dbReference>
<sequence length="218" mass="23733">MAARAPRLHIKGTRDGLVFYFDPNASVEELLVALEERLTEGIDRLAERGGPTPVILHFGTRFVPEEVLAAILEAFRSRPALVVREVVRDVYRKDEVEQMLRRARMRTEVGIIRSGELVESEGDILILGDVNPGGVVRAGGNIFVFGQLAGVAHAGCGGRSRLIVAHDFRATHLSIGGVHAEAVPPEHYGRGAFVRLEGEALRFYPIGALRTLDLGAPV</sequence>
<evidence type="ECO:0000313" key="12">
    <source>
        <dbReference type="Proteomes" id="UP000244180"/>
    </source>
</evidence>
<dbReference type="Pfam" id="PF03775">
    <property type="entry name" value="MinC_C"/>
    <property type="match status" value="1"/>
</dbReference>
<dbReference type="InterPro" id="IPR016098">
    <property type="entry name" value="CAP/MinC_C"/>
</dbReference>
<dbReference type="Gene3D" id="2.160.20.70">
    <property type="match status" value="1"/>
</dbReference>
<dbReference type="AlphaFoldDB" id="A0A179ILZ7"/>
<name>A0A179ILZ7_HYDSH</name>
<keyword evidence="4 6" id="KW-0131">Cell cycle</keyword>
<proteinExistence type="inferred from homology"/>
<evidence type="ECO:0000256" key="2">
    <source>
        <dbReference type="ARBA" id="ARBA00022618"/>
    </source>
</evidence>
<evidence type="ECO:0000313" key="9">
    <source>
        <dbReference type="EMBL" id="OAR03707.1"/>
    </source>
</evidence>
<gene>
    <name evidence="6" type="primary">minC</name>
    <name evidence="10" type="ORF">HSCHL_0820</name>
    <name evidence="9" type="ORF">SA87_00535</name>
</gene>
<keyword evidence="11" id="KW-1185">Reference proteome</keyword>
<reference evidence="9 11" key="1">
    <citation type="submission" date="2015-09" db="EMBL/GenBank/DDBJ databases">
        <title>Draft genome sequence of Hydrogenibacillus schlegelii DSM 2000.</title>
        <authorList>
            <person name="Hemp J."/>
        </authorList>
    </citation>
    <scope>NUCLEOTIDE SEQUENCE [LARGE SCALE GENOMIC DNA]</scope>
    <source>
        <strain evidence="9 11">MA 48</strain>
    </source>
</reference>
<evidence type="ECO:0000256" key="4">
    <source>
        <dbReference type="ARBA" id="ARBA00023306"/>
    </source>
</evidence>
<dbReference type="InterPro" id="IPR055219">
    <property type="entry name" value="MinC_N_1"/>
</dbReference>
<dbReference type="InterPro" id="IPR005526">
    <property type="entry name" value="Septum_form_inhib_MinC_C"/>
</dbReference>
<evidence type="ECO:0000256" key="1">
    <source>
        <dbReference type="ARBA" id="ARBA00006291"/>
    </source>
</evidence>
<accession>A0A179ILZ7</accession>
<feature type="domain" description="Septum site-determining protein MinC N-terminal" evidence="8">
    <location>
        <begin position="9"/>
        <end position="86"/>
    </location>
</feature>
<comment type="caution">
    <text evidence="9">The sequence shown here is derived from an EMBL/GenBank/DDBJ whole genome shotgun (WGS) entry which is preliminary data.</text>
</comment>
<dbReference type="STRING" id="1484.SA87_00535"/>
<organism evidence="9 11">
    <name type="scientific">Hydrogenibacillus schlegelii</name>
    <name type="common">Bacillus schlegelii</name>
    <dbReference type="NCBI Taxonomy" id="1484"/>
    <lineage>
        <taxon>Bacteria</taxon>
        <taxon>Bacillati</taxon>
        <taxon>Bacillota</taxon>
        <taxon>Bacilli</taxon>
        <taxon>Bacillales</taxon>
        <taxon>Bacillales Family X. Incertae Sedis</taxon>
        <taxon>Hydrogenibacillus</taxon>
    </lineage>
</organism>
<dbReference type="InterPro" id="IPR036145">
    <property type="entry name" value="MinC_C_sf"/>
</dbReference>
<comment type="function">
    <text evidence="6">Cell division inhibitor that blocks the formation of polar Z ring septums. Rapidly oscillates between the poles of the cell to destabilize FtsZ filaments that have formed before they mature into polar Z rings. Prevents FtsZ polymerization.</text>
</comment>
<protein>
    <recommendedName>
        <fullName evidence="6">Probable septum site-determining protein MinC</fullName>
    </recommendedName>
</protein>
<dbReference type="EMBL" id="PEBV01000006">
    <property type="protein sequence ID" value="PTQ54176.1"/>
    <property type="molecule type" value="Genomic_DNA"/>
</dbReference>
<dbReference type="GO" id="GO:0000917">
    <property type="term" value="P:division septum assembly"/>
    <property type="evidence" value="ECO:0007669"/>
    <property type="project" value="UniProtKB-KW"/>
</dbReference>
<keyword evidence="2 6" id="KW-0132">Cell division</keyword>
<evidence type="ECO:0000256" key="3">
    <source>
        <dbReference type="ARBA" id="ARBA00023210"/>
    </source>
</evidence>
<dbReference type="RefSeq" id="WP_066202488.1">
    <property type="nucleotide sequence ID" value="NZ_CBCSAS010000005.1"/>
</dbReference>
<evidence type="ECO:0000259" key="8">
    <source>
        <dbReference type="Pfam" id="PF22642"/>
    </source>
</evidence>
<dbReference type="Gene3D" id="3.30.160.540">
    <property type="match status" value="1"/>
</dbReference>
<comment type="subunit">
    <text evidence="5 6">Interacts with MinD and FtsZ.</text>
</comment>
<dbReference type="GO" id="GO:1901891">
    <property type="term" value="P:regulation of cell septum assembly"/>
    <property type="evidence" value="ECO:0007669"/>
    <property type="project" value="InterPro"/>
</dbReference>
<comment type="similarity">
    <text evidence="1 6">Belongs to the MinC family.</text>
</comment>
<feature type="domain" description="Septum formation inhibitor MinC C-terminal" evidence="7">
    <location>
        <begin position="111"/>
        <end position="201"/>
    </location>
</feature>
<dbReference type="PANTHER" id="PTHR34108">
    <property type="entry name" value="SEPTUM SITE-DETERMINING PROTEIN MINC"/>
    <property type="match status" value="1"/>
</dbReference>
<dbReference type="InterPro" id="IPR013033">
    <property type="entry name" value="MinC"/>
</dbReference>
<keyword evidence="3 6" id="KW-0717">Septation</keyword>
<evidence type="ECO:0000313" key="10">
    <source>
        <dbReference type="EMBL" id="PTQ54176.1"/>
    </source>
</evidence>
<dbReference type="Pfam" id="PF22642">
    <property type="entry name" value="MinC_N_1"/>
    <property type="match status" value="1"/>
</dbReference>
<dbReference type="GO" id="GO:0000902">
    <property type="term" value="P:cell morphogenesis"/>
    <property type="evidence" value="ECO:0007669"/>
    <property type="project" value="InterPro"/>
</dbReference>
<evidence type="ECO:0000259" key="7">
    <source>
        <dbReference type="Pfam" id="PF03775"/>
    </source>
</evidence>
<dbReference type="EMBL" id="JXBB01000045">
    <property type="protein sequence ID" value="OAR03707.1"/>
    <property type="molecule type" value="Genomic_DNA"/>
</dbReference>
<evidence type="ECO:0000256" key="5">
    <source>
        <dbReference type="ARBA" id="ARBA00046874"/>
    </source>
</evidence>
<evidence type="ECO:0000256" key="6">
    <source>
        <dbReference type="HAMAP-Rule" id="MF_00267"/>
    </source>
</evidence>
<dbReference type="SUPFAM" id="SSF63848">
    <property type="entry name" value="Cell-division inhibitor MinC, C-terminal domain"/>
    <property type="match status" value="1"/>
</dbReference>